<name>A0A9W8YL88_9PEZI</name>
<dbReference type="EMBL" id="JAPEVB010000005">
    <property type="protein sequence ID" value="KAJ4387442.1"/>
    <property type="molecule type" value="Genomic_DNA"/>
</dbReference>
<dbReference type="AlphaFoldDB" id="A0A9W8YL88"/>
<keyword evidence="2" id="KW-1185">Reference proteome</keyword>
<evidence type="ECO:0000313" key="2">
    <source>
        <dbReference type="Proteomes" id="UP001140453"/>
    </source>
</evidence>
<comment type="caution">
    <text evidence="1">The sequence shown here is derived from an EMBL/GenBank/DDBJ whole genome shotgun (WGS) entry which is preliminary data.</text>
</comment>
<evidence type="ECO:0000313" key="1">
    <source>
        <dbReference type="EMBL" id="KAJ4387442.1"/>
    </source>
</evidence>
<sequence>MLDHGNGTEGQEIPSEYLREPSPATLAIFKVYKGCLLLLRPHVRTHEEMQYFNQLWSISEVLGTSRLPEAWKTFEALNIMMFMMSPENHAKFVNEDNQVAQILAAYTGAADFLMRWGPLVSDVQPEKGKDDYVMRQAANQRAIASLLRKRAEGLPLKFRHSKVAMMRLSDDLGVGVGVKPSSPNVSAASSPPVDL</sequence>
<reference evidence="1" key="1">
    <citation type="submission" date="2022-10" db="EMBL/GenBank/DDBJ databases">
        <title>Tapping the CABI collections for fungal endophytes: first genome assemblies for Collariella, Neodidymelliopsis, Ascochyta clinopodiicola, Didymella pomorum, Didymosphaeria variabile, Neocosmospora piperis and Neocucurbitaria cava.</title>
        <authorList>
            <person name="Hill R."/>
        </authorList>
    </citation>
    <scope>NUCLEOTIDE SEQUENCE</scope>
    <source>
        <strain evidence="1">IMI 355082</strain>
    </source>
</reference>
<gene>
    <name evidence="1" type="ORF">N0V93_008034</name>
</gene>
<dbReference type="Proteomes" id="UP001140453">
    <property type="component" value="Unassembled WGS sequence"/>
</dbReference>
<organism evidence="1 2">
    <name type="scientific">Gnomoniopsis smithogilvyi</name>
    <dbReference type="NCBI Taxonomy" id="1191159"/>
    <lineage>
        <taxon>Eukaryota</taxon>
        <taxon>Fungi</taxon>
        <taxon>Dikarya</taxon>
        <taxon>Ascomycota</taxon>
        <taxon>Pezizomycotina</taxon>
        <taxon>Sordariomycetes</taxon>
        <taxon>Sordariomycetidae</taxon>
        <taxon>Diaporthales</taxon>
        <taxon>Gnomoniaceae</taxon>
        <taxon>Gnomoniopsis</taxon>
    </lineage>
</organism>
<protein>
    <submittedName>
        <fullName evidence="1">Uncharacterized protein</fullName>
    </submittedName>
</protein>
<proteinExistence type="predicted"/>
<accession>A0A9W8YL88</accession>